<feature type="compositionally biased region" description="Polar residues" evidence="1">
    <location>
        <begin position="54"/>
        <end position="66"/>
    </location>
</feature>
<evidence type="ECO:0000256" key="1">
    <source>
        <dbReference type="SAM" id="MobiDB-lite"/>
    </source>
</evidence>
<reference evidence="3 4" key="1">
    <citation type="submission" date="2011-02" db="EMBL/GenBank/DDBJ databases">
        <authorList>
            <person name="Nelson K.E."/>
            <person name="Sutton G."/>
            <person name="Torralba M."/>
            <person name="Durkin S."/>
            <person name="Harkins D."/>
            <person name="Montgomery R."/>
            <person name="Ziemer C."/>
            <person name="Klaassens E."/>
            <person name="Ocuiv P."/>
            <person name="Morrison M."/>
        </authorList>
    </citation>
    <scope>NUCLEOTIDE SEQUENCE [LARGE SCALE GENOMIC DNA]</scope>
    <source>
        <strain evidence="3 4">8</strain>
    </source>
</reference>
<feature type="region of interest" description="Disordered" evidence="1">
    <location>
        <begin position="28"/>
        <end position="66"/>
    </location>
</feature>
<dbReference type="PANTHER" id="PTHR40590:SF1">
    <property type="entry name" value="CYTOPLASMIC PROTEIN"/>
    <property type="match status" value="1"/>
</dbReference>
<accession>E9SG37</accession>
<dbReference type="STRING" id="246199.CUS_7758"/>
<comment type="caution">
    <text evidence="3">The sequence shown here is derived from an EMBL/GenBank/DDBJ whole genome shotgun (WGS) entry which is preliminary data.</text>
</comment>
<keyword evidence="4" id="KW-1185">Reference proteome</keyword>
<dbReference type="InterPro" id="IPR002816">
    <property type="entry name" value="TraB/PrgY/GumN_fam"/>
</dbReference>
<keyword evidence="2" id="KW-0732">Signal</keyword>
<dbReference type="CDD" id="cd14789">
    <property type="entry name" value="Tiki"/>
    <property type="match status" value="1"/>
</dbReference>
<dbReference type="RefSeq" id="WP_002852084.1">
    <property type="nucleotide sequence ID" value="NZ_ADKM02000122.1"/>
</dbReference>
<name>E9SG37_RUMAL</name>
<feature type="chain" id="PRO_5038522667" evidence="2">
    <location>
        <begin position="22"/>
        <end position="347"/>
    </location>
</feature>
<protein>
    <submittedName>
        <fullName evidence="3">GumN protein</fullName>
    </submittedName>
</protein>
<proteinExistence type="predicted"/>
<dbReference type="PANTHER" id="PTHR40590">
    <property type="entry name" value="CYTOPLASMIC PROTEIN-RELATED"/>
    <property type="match status" value="1"/>
</dbReference>
<dbReference type="EMBL" id="ADKM02000122">
    <property type="protein sequence ID" value="EGC01791.1"/>
    <property type="molecule type" value="Genomic_DNA"/>
</dbReference>
<evidence type="ECO:0000313" key="3">
    <source>
        <dbReference type="EMBL" id="EGC01791.1"/>
    </source>
</evidence>
<feature type="signal peptide" evidence="2">
    <location>
        <begin position="1"/>
        <end position="21"/>
    </location>
</feature>
<feature type="compositionally biased region" description="Basic and acidic residues" evidence="1">
    <location>
        <begin position="28"/>
        <end position="37"/>
    </location>
</feature>
<evidence type="ECO:0000313" key="4">
    <source>
        <dbReference type="Proteomes" id="UP000004259"/>
    </source>
</evidence>
<dbReference type="eggNOG" id="COG3735">
    <property type="taxonomic scope" value="Bacteria"/>
</dbReference>
<dbReference type="Pfam" id="PF01963">
    <property type="entry name" value="TraB_PrgY_gumN"/>
    <property type="match status" value="1"/>
</dbReference>
<evidence type="ECO:0000256" key="2">
    <source>
        <dbReference type="SAM" id="SignalP"/>
    </source>
</evidence>
<dbReference type="InterPro" id="IPR047111">
    <property type="entry name" value="YbaP-like"/>
</dbReference>
<sequence>MNKKILSLLCAAAIAACSLCACGQNDKAESSETEKSSSESAQSASSETDEPSETDISVTDSETTAESDITPAMWKVNCDNGAVVTLVGSMHALEESDYPLPQKMMDAFNDSDILAVEADLASGDSITFQSALLASMYYDDPDDSLDKHISKEAYDALSDYLAQFSLDLSMYKHTRPWAVGNIADTIAMQESGLSGDIGIDRYFLDKAREDGKEIFEVEGIEFQMDLLMNFSDDIYDMLFRGYKGKTKEDQLELLMTTHEAWATGDTDTIEKIDSEEKEVSETDAALMEEYSNQFLYDRNKVMTEAAENFINEGKDVFFIVGAAHFVGEKGIIALLENDGYTVERIEY</sequence>
<dbReference type="Proteomes" id="UP000004259">
    <property type="component" value="Unassembled WGS sequence"/>
</dbReference>
<dbReference type="PROSITE" id="PS51257">
    <property type="entry name" value="PROKAR_LIPOPROTEIN"/>
    <property type="match status" value="1"/>
</dbReference>
<gene>
    <name evidence="3" type="ORF">CUS_7758</name>
</gene>
<dbReference type="AlphaFoldDB" id="E9SG37"/>
<organism evidence="3 4">
    <name type="scientific">Ruminococcus albus 8</name>
    <dbReference type="NCBI Taxonomy" id="246199"/>
    <lineage>
        <taxon>Bacteria</taxon>
        <taxon>Bacillati</taxon>
        <taxon>Bacillota</taxon>
        <taxon>Clostridia</taxon>
        <taxon>Eubacteriales</taxon>
        <taxon>Oscillospiraceae</taxon>
        <taxon>Ruminococcus</taxon>
    </lineage>
</organism>
<dbReference type="OrthoDB" id="357294at2"/>